<evidence type="ECO:0000313" key="8">
    <source>
        <dbReference type="Proteomes" id="UP000078046"/>
    </source>
</evidence>
<dbReference type="InterPro" id="IPR004344">
    <property type="entry name" value="TTL/TTLL_fam"/>
</dbReference>
<dbReference type="EMBL" id="LWCA01000184">
    <property type="protein sequence ID" value="OAF70138.1"/>
    <property type="molecule type" value="Genomic_DNA"/>
</dbReference>
<evidence type="ECO:0000256" key="6">
    <source>
        <dbReference type="ARBA" id="ARBA00049274"/>
    </source>
</evidence>
<dbReference type="GO" id="GO:0036064">
    <property type="term" value="C:ciliary basal body"/>
    <property type="evidence" value="ECO:0007669"/>
    <property type="project" value="TreeGrafter"/>
</dbReference>
<dbReference type="Gene3D" id="3.30.470.20">
    <property type="entry name" value="ATP-grasp fold, B domain"/>
    <property type="match status" value="1"/>
</dbReference>
<dbReference type="SUPFAM" id="SSF56059">
    <property type="entry name" value="Glutathione synthetase ATP-binding domain-like"/>
    <property type="match status" value="1"/>
</dbReference>
<proteinExistence type="inferred from homology"/>
<evidence type="ECO:0000256" key="1">
    <source>
        <dbReference type="ARBA" id="ARBA00006820"/>
    </source>
</evidence>
<dbReference type="OrthoDB" id="2016263at2759"/>
<dbReference type="PROSITE" id="PS51221">
    <property type="entry name" value="TTL"/>
    <property type="match status" value="1"/>
</dbReference>
<evidence type="ECO:0000256" key="2">
    <source>
        <dbReference type="ARBA" id="ARBA00022598"/>
    </source>
</evidence>
<evidence type="ECO:0000256" key="4">
    <source>
        <dbReference type="ARBA" id="ARBA00022840"/>
    </source>
</evidence>
<dbReference type="AlphaFoldDB" id="A0A177B760"/>
<dbReference type="Pfam" id="PF03133">
    <property type="entry name" value="TTL"/>
    <property type="match status" value="1"/>
</dbReference>
<gene>
    <name evidence="7" type="ORF">A3Q56_02037</name>
</gene>
<keyword evidence="3" id="KW-0547">Nucleotide-binding</keyword>
<keyword evidence="8" id="KW-1185">Reference proteome</keyword>
<dbReference type="GO" id="GO:0015631">
    <property type="term" value="F:tubulin binding"/>
    <property type="evidence" value="ECO:0007669"/>
    <property type="project" value="TreeGrafter"/>
</dbReference>
<evidence type="ECO:0000256" key="5">
    <source>
        <dbReference type="ARBA" id="ARBA00041448"/>
    </source>
</evidence>
<name>A0A177B760_9BILA</name>
<keyword evidence="4" id="KW-0067">ATP-binding</keyword>
<comment type="caution">
    <text evidence="7">The sequence shown here is derived from an EMBL/GenBank/DDBJ whole genome shotgun (WGS) entry which is preliminary data.</text>
</comment>
<dbReference type="PANTHER" id="PTHR12241">
    <property type="entry name" value="TUBULIN POLYGLUTAMYLASE"/>
    <property type="match status" value="1"/>
</dbReference>
<protein>
    <recommendedName>
        <fullName evidence="5">Tubulin--tyrosine ligase-like protein 5</fullName>
    </recommendedName>
</protein>
<dbReference type="GO" id="GO:0070740">
    <property type="term" value="F:tubulin-glutamic acid ligase activity"/>
    <property type="evidence" value="ECO:0007669"/>
    <property type="project" value="TreeGrafter"/>
</dbReference>
<evidence type="ECO:0000313" key="7">
    <source>
        <dbReference type="EMBL" id="OAF70138.1"/>
    </source>
</evidence>
<dbReference type="PANTHER" id="PTHR12241:SF145">
    <property type="entry name" value="TUBULIN POLYGLUTAMYLASE TTLL5"/>
    <property type="match status" value="1"/>
</dbReference>
<organism evidence="7 8">
    <name type="scientific">Intoshia linei</name>
    <dbReference type="NCBI Taxonomy" id="1819745"/>
    <lineage>
        <taxon>Eukaryota</taxon>
        <taxon>Metazoa</taxon>
        <taxon>Spiralia</taxon>
        <taxon>Lophotrochozoa</taxon>
        <taxon>Mesozoa</taxon>
        <taxon>Orthonectida</taxon>
        <taxon>Rhopaluridae</taxon>
        <taxon>Intoshia</taxon>
    </lineage>
</organism>
<dbReference type="GO" id="GO:0000226">
    <property type="term" value="P:microtubule cytoskeleton organization"/>
    <property type="evidence" value="ECO:0007669"/>
    <property type="project" value="TreeGrafter"/>
</dbReference>
<comment type="similarity">
    <text evidence="1">Belongs to the tubulin--tyrosine ligase family.</text>
</comment>
<evidence type="ECO:0000256" key="3">
    <source>
        <dbReference type="ARBA" id="ARBA00022741"/>
    </source>
</evidence>
<comment type="catalytic activity">
    <reaction evidence="6">
        <text>L-glutamyl-[protein] + L-glutamate + ATP = gamma-L-glutamyl-L-glutamyl-[protein] + ADP + phosphate + H(+)</text>
        <dbReference type="Rhea" id="RHEA:60144"/>
        <dbReference type="Rhea" id="RHEA-COMP:10208"/>
        <dbReference type="Rhea" id="RHEA-COMP:15517"/>
        <dbReference type="ChEBI" id="CHEBI:15378"/>
        <dbReference type="ChEBI" id="CHEBI:29973"/>
        <dbReference type="ChEBI" id="CHEBI:29985"/>
        <dbReference type="ChEBI" id="CHEBI:30616"/>
        <dbReference type="ChEBI" id="CHEBI:43474"/>
        <dbReference type="ChEBI" id="CHEBI:143622"/>
        <dbReference type="ChEBI" id="CHEBI:456216"/>
    </reaction>
    <physiologicalReaction direction="left-to-right" evidence="6">
        <dbReference type="Rhea" id="RHEA:60145"/>
    </physiologicalReaction>
</comment>
<sequence>MNISIPYTRGKFDTRNYTKSGKIKNELYRKPENGLILDNGESSIDMGRTSLENEMGVLNLKTDVKNTNSKIDRAAERQQKNEKTLITKKTTQNCNLSNLSGVIWIGTNKKIAVLVLQPENIFNNVYTIRAGGSFHYKIPLTENVEFPSDSSSQLYNQSAIERQLEFLPAFQMGMTFKILGSDCRLIRQILLNHGFSELSATSQNQTEFNILWAGNHLRSYTLRNLLSFQRVNHFPKSYELTRKDRLFKNIQRMQHTKGFRNFDFIPVSFIMPNEYADFCSVFTRERGVWIAKPVASSRGRGIYLVAHPDQLNLEEHSIVSKYISNPLLIDGFKFDLRLYLAVTSYDPLVAYLYEEGLSRFATVRFDHSVRFIKNACMHLTNYSINKKNHGYVQNSDADIEDVGNKWTLGALLRHLNSNGVDTKQLISKIEDILVRTLLAVQAPISSATKMFTCHHIWLIYSQMFILKVQWPTGLHIKIDVYDKKHNLDLFLKIKKWKQTCRESLSAHLSFTEKVANL</sequence>
<dbReference type="Proteomes" id="UP000078046">
    <property type="component" value="Unassembled WGS sequence"/>
</dbReference>
<accession>A0A177B760</accession>
<dbReference type="GO" id="GO:0005524">
    <property type="term" value="F:ATP binding"/>
    <property type="evidence" value="ECO:0007669"/>
    <property type="project" value="UniProtKB-KW"/>
</dbReference>
<reference evidence="7 8" key="1">
    <citation type="submission" date="2016-04" db="EMBL/GenBank/DDBJ databases">
        <title>The genome of Intoshia linei affirms orthonectids as highly simplified spiralians.</title>
        <authorList>
            <person name="Mikhailov K.V."/>
            <person name="Slusarev G.S."/>
            <person name="Nikitin M.A."/>
            <person name="Logacheva M.D."/>
            <person name="Penin A."/>
            <person name="Aleoshin V."/>
            <person name="Panchin Y.V."/>
        </authorList>
    </citation>
    <scope>NUCLEOTIDE SEQUENCE [LARGE SCALE GENOMIC DNA]</scope>
    <source>
        <strain evidence="7">Intl2013</strain>
        <tissue evidence="7">Whole animal</tissue>
    </source>
</reference>
<keyword evidence="2" id="KW-0436">Ligase</keyword>